<name>A0A420HLT0_9PEZI</name>
<organism evidence="1 2">
    <name type="scientific">Golovinomyces cichoracearum</name>
    <dbReference type="NCBI Taxonomy" id="62708"/>
    <lineage>
        <taxon>Eukaryota</taxon>
        <taxon>Fungi</taxon>
        <taxon>Dikarya</taxon>
        <taxon>Ascomycota</taxon>
        <taxon>Pezizomycotina</taxon>
        <taxon>Leotiomycetes</taxon>
        <taxon>Erysiphales</taxon>
        <taxon>Erysiphaceae</taxon>
        <taxon>Golovinomyces</taxon>
    </lineage>
</organism>
<dbReference type="AlphaFoldDB" id="A0A420HLT0"/>
<dbReference type="Proteomes" id="UP000285405">
    <property type="component" value="Unassembled WGS sequence"/>
</dbReference>
<gene>
    <name evidence="1" type="ORF">GcC1_183025</name>
</gene>
<evidence type="ECO:0008006" key="3">
    <source>
        <dbReference type="Google" id="ProtNLM"/>
    </source>
</evidence>
<sequence>MMNIETKIRSSTINCLFQRQHQVWRGSDEHQAHDVRLAHYVDHTGNEPIQTKSSLPHRFLSTLEIPKVIYSDSRSVQLICSRLGHRASHAISGQSVTISDSRLTSSLESAPAFKAMKSPNRKSLTLLAQMQGELSCQERFLPPEAMFHDQLRSPFSSSTTIMSSDRKIGYPILPPPMTLTVSCSTLPSLSPNNFATENEMENSPTCQLSLKRKSLDSNLACKKKLLKDCNGVRRTTKYNSDRSSSRAGILVSERICDDLWMRIFELTDPRFLSTKGRFICRRFTDIIDNRNSIFVNQRIETYGRDMPGPPPGMSERQYSNLLGGKGCEECSDRACTSTKWAWSKRWCASCWGKRIIREDRAIKKYQNNYPQGTILQILACLPFCMHDSHMKPHDVNQDRDSRPPGGPKVHKYFQIQDVTNLVAEYDGLAVKPKDELSGVGLDHDLAANINDKRQKNLTAKKKENDKLMERVCKIEIGIRIRRREIAQLNKIARKGRREYHSKMARLELPHIPIDFIQKGKAYKSSCRIYRNAGTERTWKTLKPKIENEWRQEQEKCGFDSETVTAAIKPENNNKKSIHQFIQSKASLSSSILYHLPISNSFSLTRSTSPRHGAIPTPSLHHNLTMPYIHPFQDNPDFTQPEYLIPDGQSFPGSEFDILEDRQNSDQSRPFPGVEDHKKTSWNYFLSRPESSIYSGQVIHKFHEESFLYNMGKKLDFSSGHFVSETGTKKKYFPSCDGWLNSSVASNKFKENTTIPISSLLSGNSSVSHSSSVSSNK</sequence>
<evidence type="ECO:0000313" key="2">
    <source>
        <dbReference type="Proteomes" id="UP000285405"/>
    </source>
</evidence>
<dbReference type="OrthoDB" id="2322499at2759"/>
<proteinExistence type="predicted"/>
<protein>
    <recommendedName>
        <fullName evidence="3">F-box domain-containing protein</fullName>
    </recommendedName>
</protein>
<accession>A0A420HLT0</accession>
<comment type="caution">
    <text evidence="1">The sequence shown here is derived from an EMBL/GenBank/DDBJ whole genome shotgun (WGS) entry which is preliminary data.</text>
</comment>
<dbReference type="EMBL" id="MCBR01018351">
    <property type="protein sequence ID" value="RKF58363.1"/>
    <property type="molecule type" value="Genomic_DNA"/>
</dbReference>
<reference evidence="1 2" key="1">
    <citation type="journal article" date="2018" name="BMC Genomics">
        <title>Comparative genome analyses reveal sequence features reflecting distinct modes of host-adaptation between dicot and monocot powdery mildew.</title>
        <authorList>
            <person name="Wu Y."/>
            <person name="Ma X."/>
            <person name="Pan Z."/>
            <person name="Kale S.D."/>
            <person name="Song Y."/>
            <person name="King H."/>
            <person name="Zhang Q."/>
            <person name="Presley C."/>
            <person name="Deng X."/>
            <person name="Wei C.I."/>
            <person name="Xiao S."/>
        </authorList>
    </citation>
    <scope>NUCLEOTIDE SEQUENCE [LARGE SCALE GENOMIC DNA]</scope>
    <source>
        <strain evidence="1">UCSC1</strain>
    </source>
</reference>
<evidence type="ECO:0000313" key="1">
    <source>
        <dbReference type="EMBL" id="RKF58363.1"/>
    </source>
</evidence>